<protein>
    <submittedName>
        <fullName evidence="4">SH3 domain-containing protein</fullName>
    </submittedName>
</protein>
<dbReference type="WormBase" id="F49E2.2c">
    <property type="protein sequence ID" value="CE23752"/>
    <property type="gene ID" value="WBGene00009886"/>
</dbReference>
<proteinExistence type="evidence at protein level"/>
<dbReference type="FunCoup" id="A6ZJ46">
    <property type="interactions" value="432"/>
</dbReference>
<dbReference type="InParanoid" id="A6ZJ46"/>
<dbReference type="eggNOG" id="ENOG502TGDE">
    <property type="taxonomic scope" value="Eukaryota"/>
</dbReference>
<dbReference type="Pfam" id="PF00018">
    <property type="entry name" value="SH3_1"/>
    <property type="match status" value="1"/>
</dbReference>
<sequence length="576" mass="64563">MESATDEFYYQSRIPPQPSPLPAQTLEINGHKYVLNHRFKSIKIVSHRYPPIIPMSVDEQAVPPEVSPSMAANIPQMVHDQLAAQFLPAAKNLGQAGMHLLKTYYMFQEALSNYCDATHKLIKSADTAGHKSKNEARELSKVFKEFVQGVNAHQKVITEFDALAHKVHDYSNKEKDKLKTEFAEYKAKEKKLLKRKNGETEQDITAFHKKEAASWAKQQEMRYKFFNDKLQSWIHGYVEIGKLFQAQEVIVQPAVGSVIAAPVEIETIPEDHKDWHQDLHEHAAVVAAEEIKENVEKKVDEAVQDSRSNSTSSVATTLEDLPSSRRLTNDVSGVTLVSNYRRQSIEIQQLPPNNSYSHIAPPVLPPKPVVENPQYAPIRAQPVPVTRQEESTYAPRHNVVAEQVPQQPVNSAPGGVRRAGNTIPGAVNVFGFANQSNPQPNVRYTPVQNSTPYQVVTSDYIRVGRVVDNPVTEEQMNAKKFHVDSSYLPMAAPSHQAQQHSRNHSTDISVPSFFNPSQYGSILIVNDDFNASSGEQMTVNRGDKVILLKCGSRGWVFVRDSISNRTGWVPEPYVNP</sequence>
<dbReference type="PROSITE" id="PS50002">
    <property type="entry name" value="SH3"/>
    <property type="match status" value="1"/>
</dbReference>
<dbReference type="ExpressionAtlas" id="A6ZJ46">
    <property type="expression patterns" value="baseline and differential"/>
</dbReference>
<dbReference type="RefSeq" id="NP_001123147.1">
    <property type="nucleotide sequence ID" value="NM_001129675.2"/>
</dbReference>
<evidence type="ECO:0007829" key="7">
    <source>
        <dbReference type="PeptideAtlas" id="A6ZJ46"/>
    </source>
</evidence>
<evidence type="ECO:0000313" key="5">
    <source>
        <dbReference type="Proteomes" id="UP000001940"/>
    </source>
</evidence>
<dbReference type="IntAct" id="A6ZJ46">
    <property type="interactions" value="21"/>
</dbReference>
<name>A6ZJ46_CAEEL</name>
<dbReference type="SMR" id="A6ZJ46"/>
<organism evidence="4 5">
    <name type="scientific">Caenorhabditis elegans</name>
    <dbReference type="NCBI Taxonomy" id="6239"/>
    <lineage>
        <taxon>Eukaryota</taxon>
        <taxon>Metazoa</taxon>
        <taxon>Ecdysozoa</taxon>
        <taxon>Nematoda</taxon>
        <taxon>Chromadorea</taxon>
        <taxon>Rhabditida</taxon>
        <taxon>Rhabditina</taxon>
        <taxon>Rhabditomorpha</taxon>
        <taxon>Rhabditoidea</taxon>
        <taxon>Rhabditidae</taxon>
        <taxon>Peloderinae</taxon>
        <taxon>Caenorhabditis</taxon>
    </lineage>
</organism>
<dbReference type="GeneID" id="181177"/>
<dbReference type="Proteomes" id="UP000001940">
    <property type="component" value="Chromosome X"/>
</dbReference>
<gene>
    <name evidence="4" type="ORF">CELE_F49E2.2</name>
    <name evidence="4 6" type="ORF">F49E2.2</name>
</gene>
<evidence type="ECO:0000259" key="3">
    <source>
        <dbReference type="PROSITE" id="PS50002"/>
    </source>
</evidence>
<dbReference type="KEGG" id="cel:CELE_F49E2.2"/>
<dbReference type="InterPro" id="IPR001452">
    <property type="entry name" value="SH3_domain"/>
</dbReference>
<evidence type="ECO:0000313" key="4">
    <source>
        <dbReference type="EMBL" id="CAO78720.1"/>
    </source>
</evidence>
<dbReference type="UCSC" id="F49E2.2c">
    <property type="organism name" value="c. elegans"/>
</dbReference>
<dbReference type="CTD" id="181177"/>
<dbReference type="EMBL" id="BX284606">
    <property type="protein sequence ID" value="CAO78720.1"/>
    <property type="molecule type" value="Genomic_DNA"/>
</dbReference>
<dbReference type="SMART" id="SM00326">
    <property type="entry name" value="SH3"/>
    <property type="match status" value="1"/>
</dbReference>
<feature type="domain" description="SH3" evidence="3">
    <location>
        <begin position="518"/>
        <end position="576"/>
    </location>
</feature>
<dbReference type="AlphaFoldDB" id="A6ZJ46"/>
<dbReference type="Bgee" id="WBGene00009886">
    <property type="expression patterns" value="Expressed in larva and 3 other cell types or tissues"/>
</dbReference>
<evidence type="ECO:0000256" key="2">
    <source>
        <dbReference type="PROSITE-ProRule" id="PRU00192"/>
    </source>
</evidence>
<evidence type="ECO:0000313" key="6">
    <source>
        <dbReference type="WormBase" id="F49E2.2c"/>
    </source>
</evidence>
<keyword evidence="1 2" id="KW-0728">SH3 domain</keyword>
<evidence type="ECO:0000256" key="1">
    <source>
        <dbReference type="ARBA" id="ARBA00022443"/>
    </source>
</evidence>
<dbReference type="Gene3D" id="2.30.30.40">
    <property type="entry name" value="SH3 Domains"/>
    <property type="match status" value="1"/>
</dbReference>
<dbReference type="OrthoDB" id="10255964at2759"/>
<dbReference type="InterPro" id="IPR036028">
    <property type="entry name" value="SH3-like_dom_sf"/>
</dbReference>
<dbReference type="iPTMnet" id="A6ZJ46"/>
<dbReference type="PeptideAtlas" id="A6ZJ46"/>
<dbReference type="OMA" id="YCDATHK"/>
<keyword evidence="7" id="KW-1267">Proteomics identification</keyword>
<dbReference type="STRING" id="6239.F49E2.2c.1"/>
<reference evidence="4 5" key="1">
    <citation type="journal article" date="1998" name="Science">
        <title>Genome sequence of the nematode C. elegans: a platform for investigating biology.</title>
        <authorList>
            <consortium name="The C. elegans sequencing consortium"/>
            <person name="Sulson J.E."/>
            <person name="Waterston R."/>
        </authorList>
    </citation>
    <scope>NUCLEOTIDE SEQUENCE [LARGE SCALE GENOMIC DNA]</scope>
    <source>
        <strain evidence="4 5">Bristol N2</strain>
    </source>
</reference>
<dbReference type="PaxDb" id="6239-F49E2.2c"/>
<dbReference type="SUPFAM" id="SSF50044">
    <property type="entry name" value="SH3-domain"/>
    <property type="match status" value="1"/>
</dbReference>
<accession>A6ZJ46</accession>
<dbReference type="AGR" id="WB:WBGene00009886"/>
<keyword evidence="5" id="KW-1185">Reference proteome</keyword>